<evidence type="ECO:0000256" key="4">
    <source>
        <dbReference type="ARBA" id="ARBA00019077"/>
    </source>
</evidence>
<evidence type="ECO:0000256" key="8">
    <source>
        <dbReference type="PIRSR" id="PIRSR639901-1"/>
    </source>
</evidence>
<dbReference type="InterPro" id="IPR038107">
    <property type="entry name" value="Glycos_transf_N_sf"/>
</dbReference>
<feature type="site" description="Transition state stabilizer" evidence="9">
    <location>
        <position position="208"/>
    </location>
</feature>
<comment type="subcellular location">
    <subcellularLocation>
        <location evidence="10">Cell membrane</location>
    </subcellularLocation>
</comment>
<evidence type="ECO:0000256" key="2">
    <source>
        <dbReference type="ARBA" id="ARBA00004713"/>
    </source>
</evidence>
<evidence type="ECO:0000256" key="3">
    <source>
        <dbReference type="ARBA" id="ARBA00012621"/>
    </source>
</evidence>
<proteinExistence type="inferred from homology"/>
<feature type="domain" description="3-deoxy-D-manno-octulosonic-acid transferase N-terminal" evidence="11">
    <location>
        <begin position="36"/>
        <end position="205"/>
    </location>
</feature>
<dbReference type="RefSeq" id="WP_183204782.1">
    <property type="nucleotide sequence ID" value="NZ_BAAAER010000007.1"/>
</dbReference>
<dbReference type="GO" id="GO:0043842">
    <property type="term" value="F:Kdo transferase activity"/>
    <property type="evidence" value="ECO:0007669"/>
    <property type="project" value="UniProtKB-EC"/>
</dbReference>
<keyword evidence="12" id="KW-0328">Glycosyltransferase</keyword>
<accession>A0A7W6JGK6</accession>
<comment type="similarity">
    <text evidence="10">Belongs to the glycosyltransferase group 1 family.</text>
</comment>
<dbReference type="GO" id="GO:0009244">
    <property type="term" value="P:lipopolysaccharide core region biosynthetic process"/>
    <property type="evidence" value="ECO:0007669"/>
    <property type="project" value="UniProtKB-UniRule"/>
</dbReference>
<gene>
    <name evidence="12" type="ORF">GGR12_002578</name>
</gene>
<protein>
    <recommendedName>
        <fullName evidence="4 10">3-deoxy-D-manno-octulosonic acid transferase</fullName>
        <shortName evidence="10">Kdo transferase</shortName>
        <ecNumber evidence="3 10">2.4.99.12</ecNumber>
    </recommendedName>
    <alternativeName>
        <fullName evidence="6 10">Lipid IV(A) 3-deoxy-D-manno-octulosonic acid transferase</fullName>
    </alternativeName>
</protein>
<dbReference type="PANTHER" id="PTHR42755:SF1">
    <property type="entry name" value="3-DEOXY-D-MANNO-OCTULOSONIC ACID TRANSFERASE, MITOCHONDRIAL-RELATED"/>
    <property type="match status" value="1"/>
</dbReference>
<dbReference type="Gene3D" id="3.40.50.11720">
    <property type="entry name" value="3-Deoxy-D-manno-octulosonic-acid transferase, N-terminal domain"/>
    <property type="match status" value="1"/>
</dbReference>
<evidence type="ECO:0000256" key="10">
    <source>
        <dbReference type="RuleBase" id="RU365103"/>
    </source>
</evidence>
<keyword evidence="10" id="KW-0448">Lipopolysaccharide biosynthesis</keyword>
<feature type="site" description="Transition state stabilizer" evidence="9">
    <location>
        <position position="133"/>
    </location>
</feature>
<dbReference type="InterPro" id="IPR039901">
    <property type="entry name" value="Kdotransferase"/>
</dbReference>
<dbReference type="SUPFAM" id="SSF53756">
    <property type="entry name" value="UDP-Glycosyltransferase/glycogen phosphorylase"/>
    <property type="match status" value="1"/>
</dbReference>
<dbReference type="PANTHER" id="PTHR42755">
    <property type="entry name" value="3-DEOXY-MANNO-OCTULOSONATE CYTIDYLYLTRANSFERASE"/>
    <property type="match status" value="1"/>
</dbReference>
<evidence type="ECO:0000256" key="9">
    <source>
        <dbReference type="PIRSR" id="PIRSR639901-2"/>
    </source>
</evidence>
<evidence type="ECO:0000256" key="6">
    <source>
        <dbReference type="ARBA" id="ARBA00031445"/>
    </source>
</evidence>
<dbReference type="EC" id="2.4.99.12" evidence="3 10"/>
<keyword evidence="5 10" id="KW-0808">Transferase</keyword>
<dbReference type="EMBL" id="JACIDM010000002">
    <property type="protein sequence ID" value="MBB4083712.1"/>
    <property type="molecule type" value="Genomic_DNA"/>
</dbReference>
<keyword evidence="10" id="KW-0472">Membrane</keyword>
<feature type="active site" description="Proton acceptor" evidence="8">
    <location>
        <position position="63"/>
    </location>
</feature>
<comment type="catalytic activity">
    <reaction evidence="7 10">
        <text>lipid IVA (E. coli) + CMP-3-deoxy-beta-D-manno-octulosonate = alpha-Kdo-(2-&gt;6)-lipid IVA (E. coli) + CMP + H(+)</text>
        <dbReference type="Rhea" id="RHEA:28066"/>
        <dbReference type="ChEBI" id="CHEBI:15378"/>
        <dbReference type="ChEBI" id="CHEBI:58603"/>
        <dbReference type="ChEBI" id="CHEBI:60364"/>
        <dbReference type="ChEBI" id="CHEBI:60377"/>
        <dbReference type="ChEBI" id="CHEBI:85987"/>
        <dbReference type="EC" id="2.4.99.12"/>
    </reaction>
</comment>
<dbReference type="Pfam" id="PF04413">
    <property type="entry name" value="Glycos_transf_N"/>
    <property type="match status" value="1"/>
</dbReference>
<comment type="caution">
    <text evidence="12">The sequence shown here is derived from an EMBL/GenBank/DDBJ whole genome shotgun (WGS) entry which is preliminary data.</text>
</comment>
<dbReference type="UniPathway" id="UPA00958"/>
<evidence type="ECO:0000259" key="11">
    <source>
        <dbReference type="Pfam" id="PF04413"/>
    </source>
</evidence>
<evidence type="ECO:0000256" key="5">
    <source>
        <dbReference type="ARBA" id="ARBA00022679"/>
    </source>
</evidence>
<evidence type="ECO:0000256" key="1">
    <source>
        <dbReference type="ARBA" id="ARBA00003394"/>
    </source>
</evidence>
<name>A0A7W6JGK6_9CAUL</name>
<evidence type="ECO:0000313" key="12">
    <source>
        <dbReference type="EMBL" id="MBB4083712.1"/>
    </source>
</evidence>
<keyword evidence="13" id="KW-1185">Reference proteome</keyword>
<sequence length="431" mass="46018">MSPALLVYRLLTRMIEPLAPRLLDARARQGKEDPVRVDERLGVASVARPAGEVVWLHGVSVGETLSLLPVVERLRATRPDLTVLVTSGTLTSASLLARRLPEGVIHQFAPVDAPGAVAAFLDHWRPAAAVFVESELWPNLILDARKRGVRLILASARITEKTVDGWRRFPAAARQILSAFDRILPQDGTSGERLESLGAHIDGHVNLKLAGEAPPHDGAAFTRLSAAIGDRPVVVAASTHDGEEIAVVRALDKLDERLCLILIPRHPERSAAIATALTRDGYRFALRSQGRQPDAETDLYVADTLGEMGLFLRLADVVIMGGSFSAALEKPPVGGHNPLEPARLGKPALTGPDMTNWAVVTEALVEAGGLQIVQAPWDLPAALTPLLDDPAAARNMGDRARRAAAEAGSGLERLMDALSPLLPPPAPKGRG</sequence>
<dbReference type="Proteomes" id="UP000529946">
    <property type="component" value="Unassembled WGS sequence"/>
</dbReference>
<dbReference type="InterPro" id="IPR007507">
    <property type="entry name" value="Glycos_transf_N"/>
</dbReference>
<dbReference type="GO" id="GO:0005886">
    <property type="term" value="C:plasma membrane"/>
    <property type="evidence" value="ECO:0007669"/>
    <property type="project" value="UniProtKB-SubCell"/>
</dbReference>
<comment type="pathway">
    <text evidence="2 10">Bacterial outer membrane biogenesis; LPS core biosynthesis.</text>
</comment>
<keyword evidence="10" id="KW-1003">Cell membrane</keyword>
<dbReference type="Gene3D" id="3.40.50.2000">
    <property type="entry name" value="Glycogen Phosphorylase B"/>
    <property type="match status" value="1"/>
</dbReference>
<organism evidence="12 13">
    <name type="scientific">Brevundimonas lenta</name>
    <dbReference type="NCBI Taxonomy" id="424796"/>
    <lineage>
        <taxon>Bacteria</taxon>
        <taxon>Pseudomonadati</taxon>
        <taxon>Pseudomonadota</taxon>
        <taxon>Alphaproteobacteria</taxon>
        <taxon>Caulobacterales</taxon>
        <taxon>Caulobacteraceae</taxon>
        <taxon>Brevundimonas</taxon>
    </lineage>
</organism>
<evidence type="ECO:0000256" key="7">
    <source>
        <dbReference type="ARBA" id="ARBA00049183"/>
    </source>
</evidence>
<dbReference type="GO" id="GO:0009245">
    <property type="term" value="P:lipid A biosynthetic process"/>
    <property type="evidence" value="ECO:0007669"/>
    <property type="project" value="TreeGrafter"/>
</dbReference>
<evidence type="ECO:0000313" key="13">
    <source>
        <dbReference type="Proteomes" id="UP000529946"/>
    </source>
</evidence>
<reference evidence="12 13" key="1">
    <citation type="submission" date="2020-08" db="EMBL/GenBank/DDBJ databases">
        <title>Genomic Encyclopedia of Type Strains, Phase IV (KMG-IV): sequencing the most valuable type-strain genomes for metagenomic binning, comparative biology and taxonomic classification.</title>
        <authorList>
            <person name="Goeker M."/>
        </authorList>
    </citation>
    <scope>NUCLEOTIDE SEQUENCE [LARGE SCALE GENOMIC DNA]</scope>
    <source>
        <strain evidence="12 13">DSM 23960</strain>
    </source>
</reference>
<dbReference type="AlphaFoldDB" id="A0A7W6JGK6"/>
<comment type="function">
    <text evidence="1 10">Involved in lipopolysaccharide (LPS) biosynthesis. Catalyzes the transfer of 3-deoxy-D-manno-octulosonate (Kdo) residue(s) from CMP-Kdo to lipid IV(A), the tetraacyldisaccharide-1,4'-bisphosphate precursor of lipid A.</text>
</comment>